<feature type="chain" id="PRO_5015495890" description="DUF4410 domain-containing protein" evidence="1">
    <location>
        <begin position="21"/>
        <end position="224"/>
    </location>
</feature>
<evidence type="ECO:0000313" key="3">
    <source>
        <dbReference type="Proteomes" id="UP000241421"/>
    </source>
</evidence>
<name>A0A2U2HKC2_9BURK</name>
<dbReference type="RefSeq" id="WP_106757858.1">
    <property type="nucleotide sequence ID" value="NZ_PXWF02000222.1"/>
</dbReference>
<evidence type="ECO:0000256" key="1">
    <source>
        <dbReference type="SAM" id="SignalP"/>
    </source>
</evidence>
<keyword evidence="1" id="KW-0732">Signal</keyword>
<evidence type="ECO:0000313" key="2">
    <source>
        <dbReference type="EMBL" id="PWF47933.1"/>
    </source>
</evidence>
<dbReference type="Proteomes" id="UP000241421">
    <property type="component" value="Unassembled WGS sequence"/>
</dbReference>
<reference evidence="2 3" key="1">
    <citation type="submission" date="2018-04" db="EMBL/GenBank/DDBJ databases">
        <title>Massilia violaceinigra sp. nov., a novel purple-pigmented bacterium isolated from Tianshan glacier, Xinjiang, China.</title>
        <authorList>
            <person name="Wang H."/>
        </authorList>
    </citation>
    <scope>NUCLEOTIDE SEQUENCE [LARGE SCALE GENOMIC DNA]</scope>
    <source>
        <strain evidence="2 3">B448-2</strain>
    </source>
</reference>
<accession>A0A2U2HKC2</accession>
<organism evidence="2 3">
    <name type="scientific">Massilia glaciei</name>
    <dbReference type="NCBI Taxonomy" id="1524097"/>
    <lineage>
        <taxon>Bacteria</taxon>
        <taxon>Pseudomonadati</taxon>
        <taxon>Pseudomonadota</taxon>
        <taxon>Betaproteobacteria</taxon>
        <taxon>Burkholderiales</taxon>
        <taxon>Oxalobacteraceae</taxon>
        <taxon>Telluria group</taxon>
        <taxon>Massilia</taxon>
    </lineage>
</organism>
<evidence type="ECO:0008006" key="4">
    <source>
        <dbReference type="Google" id="ProtNLM"/>
    </source>
</evidence>
<keyword evidence="3" id="KW-1185">Reference proteome</keyword>
<feature type="signal peptide" evidence="1">
    <location>
        <begin position="1"/>
        <end position="20"/>
    </location>
</feature>
<sequence length="224" mass="24336">MHTRFLSCLLVLALALPAAAAPTLVTIGEANIKLPEPAGFIDPTPFSAEGAQRLRALVDNDKQRFVATFFLQGDVDELKLGKMPGMARVFSLRTMRAMEERKFGPGEIKDIKETIKRKHEERRGSFEIGGGAGRKLAADQIDLRVGELAPLGVFNETANSVSVAFLTKKAGAPGNGHEVLVQTFIFLKGKNMLMHTISSFRSDDDIAWARAASAEWVAAATKIN</sequence>
<comment type="caution">
    <text evidence="2">The sequence shown here is derived from an EMBL/GenBank/DDBJ whole genome shotgun (WGS) entry which is preliminary data.</text>
</comment>
<gene>
    <name evidence="2" type="ORF">C7C56_013280</name>
</gene>
<dbReference type="EMBL" id="PXWF02000222">
    <property type="protein sequence ID" value="PWF47933.1"/>
    <property type="molecule type" value="Genomic_DNA"/>
</dbReference>
<proteinExistence type="predicted"/>
<dbReference type="AlphaFoldDB" id="A0A2U2HKC2"/>
<protein>
    <recommendedName>
        <fullName evidence="4">DUF4410 domain-containing protein</fullName>
    </recommendedName>
</protein>